<dbReference type="GO" id="GO:0015423">
    <property type="term" value="F:ABC-type maltose transporter activity"/>
    <property type="evidence" value="ECO:0007669"/>
    <property type="project" value="TreeGrafter"/>
</dbReference>
<sequence length="85" mass="8809">MGGIRLEGVRKAFGSTTVIPGVDLDIENGTFVVFVGPSGCGKSTLLRLIAGLEDVSGGRIIIDGRDVANLPAAKRGLSMVFQSYA</sequence>
<dbReference type="Proteomes" id="UP000320393">
    <property type="component" value="Unassembled WGS sequence"/>
</dbReference>
<dbReference type="Gene3D" id="3.40.50.300">
    <property type="entry name" value="P-loop containing nucleotide triphosphate hydrolases"/>
    <property type="match status" value="1"/>
</dbReference>
<organism evidence="2 3">
    <name type="scientific">Candidatus Segetimicrobium genomatis</name>
    <dbReference type="NCBI Taxonomy" id="2569760"/>
    <lineage>
        <taxon>Bacteria</taxon>
        <taxon>Bacillati</taxon>
        <taxon>Candidatus Sysuimicrobiota</taxon>
        <taxon>Candidatus Sysuimicrobiia</taxon>
        <taxon>Candidatus Sysuimicrobiales</taxon>
        <taxon>Candidatus Segetimicrobiaceae</taxon>
        <taxon>Candidatus Segetimicrobium</taxon>
    </lineage>
</organism>
<evidence type="ECO:0000259" key="1">
    <source>
        <dbReference type="Pfam" id="PF00005"/>
    </source>
</evidence>
<proteinExistence type="predicted"/>
<name>A0A537LT98_9BACT</name>
<dbReference type="Pfam" id="PF00005">
    <property type="entry name" value="ABC_tran"/>
    <property type="match status" value="1"/>
</dbReference>
<feature type="non-terminal residue" evidence="2">
    <location>
        <position position="85"/>
    </location>
</feature>
<dbReference type="AlphaFoldDB" id="A0A537LT98"/>
<evidence type="ECO:0000313" key="2">
    <source>
        <dbReference type="EMBL" id="TMJ11182.1"/>
    </source>
</evidence>
<keyword evidence="2" id="KW-0067">ATP-binding</keyword>
<dbReference type="SUPFAM" id="SSF52540">
    <property type="entry name" value="P-loop containing nucleoside triphosphate hydrolases"/>
    <property type="match status" value="1"/>
</dbReference>
<dbReference type="GO" id="GO:0055052">
    <property type="term" value="C:ATP-binding cassette (ABC) transporter complex, substrate-binding subunit-containing"/>
    <property type="evidence" value="ECO:0007669"/>
    <property type="project" value="TreeGrafter"/>
</dbReference>
<reference evidence="2 3" key="1">
    <citation type="journal article" date="2019" name="Nat. Microbiol.">
        <title>Mediterranean grassland soil C-N compound turnover is dependent on rainfall and depth, and is mediated by genomically divergent microorganisms.</title>
        <authorList>
            <person name="Diamond S."/>
            <person name="Andeer P.F."/>
            <person name="Li Z."/>
            <person name="Crits-Christoph A."/>
            <person name="Burstein D."/>
            <person name="Anantharaman K."/>
            <person name="Lane K.R."/>
            <person name="Thomas B.C."/>
            <person name="Pan C."/>
            <person name="Northen T.R."/>
            <person name="Banfield J.F."/>
        </authorList>
    </citation>
    <scope>NUCLEOTIDE SEQUENCE [LARGE SCALE GENOMIC DNA]</scope>
    <source>
        <strain evidence="2">NP_5</strain>
    </source>
</reference>
<dbReference type="InterPro" id="IPR003439">
    <property type="entry name" value="ABC_transporter-like_ATP-bd"/>
</dbReference>
<protein>
    <submittedName>
        <fullName evidence="2">ABC transporter ATP-binding protein</fullName>
    </submittedName>
</protein>
<dbReference type="GO" id="GO:1990060">
    <property type="term" value="C:maltose transport complex"/>
    <property type="evidence" value="ECO:0007669"/>
    <property type="project" value="TreeGrafter"/>
</dbReference>
<dbReference type="InterPro" id="IPR027417">
    <property type="entry name" value="P-loop_NTPase"/>
</dbReference>
<keyword evidence="2" id="KW-0547">Nucleotide-binding</keyword>
<dbReference type="PANTHER" id="PTHR43875">
    <property type="entry name" value="MALTODEXTRIN IMPORT ATP-BINDING PROTEIN MSMX"/>
    <property type="match status" value="1"/>
</dbReference>
<dbReference type="InterPro" id="IPR047641">
    <property type="entry name" value="ABC_transpr_MalK/UgpC-like"/>
</dbReference>
<gene>
    <name evidence="2" type="ORF">E6H02_07135</name>
</gene>
<accession>A0A537LT98</accession>
<comment type="caution">
    <text evidence="2">The sequence shown here is derived from an EMBL/GenBank/DDBJ whole genome shotgun (WGS) entry which is preliminary data.</text>
</comment>
<dbReference type="EMBL" id="VBAM01000244">
    <property type="protein sequence ID" value="TMJ11182.1"/>
    <property type="molecule type" value="Genomic_DNA"/>
</dbReference>
<dbReference type="PANTHER" id="PTHR43875:SF3">
    <property type="entry name" value="MALTOSE_MALTODEXTRIN IMPORT ATP-BINDING PROTEIN MALK"/>
    <property type="match status" value="1"/>
</dbReference>
<dbReference type="GO" id="GO:0005524">
    <property type="term" value="F:ATP binding"/>
    <property type="evidence" value="ECO:0007669"/>
    <property type="project" value="UniProtKB-KW"/>
</dbReference>
<dbReference type="GO" id="GO:0016887">
    <property type="term" value="F:ATP hydrolysis activity"/>
    <property type="evidence" value="ECO:0007669"/>
    <property type="project" value="InterPro"/>
</dbReference>
<evidence type="ECO:0000313" key="3">
    <source>
        <dbReference type="Proteomes" id="UP000320393"/>
    </source>
</evidence>
<feature type="domain" description="ABC transporter" evidence="1">
    <location>
        <begin position="21"/>
        <end position="83"/>
    </location>
</feature>